<organism evidence="1 2">
    <name type="scientific">Paralvinella palmiformis</name>
    <dbReference type="NCBI Taxonomy" id="53620"/>
    <lineage>
        <taxon>Eukaryota</taxon>
        <taxon>Metazoa</taxon>
        <taxon>Spiralia</taxon>
        <taxon>Lophotrochozoa</taxon>
        <taxon>Annelida</taxon>
        <taxon>Polychaeta</taxon>
        <taxon>Sedentaria</taxon>
        <taxon>Canalipalpata</taxon>
        <taxon>Terebellida</taxon>
        <taxon>Terebelliformia</taxon>
        <taxon>Alvinellidae</taxon>
        <taxon>Paralvinella</taxon>
    </lineage>
</organism>
<comment type="caution">
    <text evidence="1">The sequence shown here is derived from an EMBL/GenBank/DDBJ whole genome shotgun (WGS) entry which is preliminary data.</text>
</comment>
<evidence type="ECO:0000313" key="2">
    <source>
        <dbReference type="Proteomes" id="UP001208570"/>
    </source>
</evidence>
<gene>
    <name evidence="1" type="ORF">LSH36_732g01045</name>
</gene>
<evidence type="ECO:0000313" key="1">
    <source>
        <dbReference type="EMBL" id="KAK2144775.1"/>
    </source>
</evidence>
<dbReference type="AlphaFoldDB" id="A0AAD9MTE9"/>
<dbReference type="Proteomes" id="UP001208570">
    <property type="component" value="Unassembled WGS sequence"/>
</dbReference>
<accession>A0AAD9MTE9</accession>
<keyword evidence="2" id="KW-1185">Reference proteome</keyword>
<dbReference type="EMBL" id="JAODUP010000732">
    <property type="protein sequence ID" value="KAK2144775.1"/>
    <property type="molecule type" value="Genomic_DNA"/>
</dbReference>
<reference evidence="1" key="1">
    <citation type="journal article" date="2023" name="Mol. Biol. Evol.">
        <title>Third-Generation Sequencing Reveals the Adaptive Role of the Epigenome in Three Deep-Sea Polychaetes.</title>
        <authorList>
            <person name="Perez M."/>
            <person name="Aroh O."/>
            <person name="Sun Y."/>
            <person name="Lan Y."/>
            <person name="Juniper S.K."/>
            <person name="Young C.R."/>
            <person name="Angers B."/>
            <person name="Qian P.Y."/>
        </authorList>
    </citation>
    <scope>NUCLEOTIDE SEQUENCE</scope>
    <source>
        <strain evidence="1">P08H-3</strain>
    </source>
</reference>
<protein>
    <submittedName>
        <fullName evidence="1">Uncharacterized protein</fullName>
    </submittedName>
</protein>
<sequence>SKELHQLASKVKIYRADKSVVFRKRKNLRNELKETVATLSDLQTERIDTRKEGRGAPFGDDIQKCVMELIGELDVPTTKTSKIIKYISKWLHNKEIDWSRLPSTATANKFWVNIN</sequence>
<feature type="non-terminal residue" evidence="1">
    <location>
        <position position="1"/>
    </location>
</feature>
<name>A0AAD9MTE9_9ANNE</name>
<proteinExistence type="predicted"/>